<organism evidence="1 2">
    <name type="scientific">Methylosinus sporium</name>
    <dbReference type="NCBI Taxonomy" id="428"/>
    <lineage>
        <taxon>Bacteria</taxon>
        <taxon>Pseudomonadati</taxon>
        <taxon>Pseudomonadota</taxon>
        <taxon>Alphaproteobacteria</taxon>
        <taxon>Hyphomicrobiales</taxon>
        <taxon>Methylocystaceae</taxon>
        <taxon>Methylosinus</taxon>
    </lineage>
</organism>
<gene>
    <name evidence="1" type="ORF">C5689_01335</name>
</gene>
<dbReference type="Gene3D" id="1.20.120.660">
    <property type="entry name" value="IL-4 antagonist (De novo design) like domain"/>
    <property type="match status" value="1"/>
</dbReference>
<evidence type="ECO:0000313" key="1">
    <source>
        <dbReference type="EMBL" id="PWB95772.1"/>
    </source>
</evidence>
<evidence type="ECO:0000313" key="2">
    <source>
        <dbReference type="Proteomes" id="UP000245137"/>
    </source>
</evidence>
<accession>A0A2U1SW01</accession>
<sequence>MTLRRADVTALVEILSRRVENLQQIENHDGSETTPDAKREKDTVVAVLMALESAAEMRRDARTSGMAPIVETLAGGSWQLPSLEAVEDEARRTLAQATESLARAHAAFVASVAGHEESASSGAPPPIEVEERELLRAQVAHEDAAKRLSDAKRRDAETARKIAYARSERAHDEAVTALRQYEPLALEMLKLFSLLSVHADLALADVEAADKARIDPHTASAVRRLESALAEHKQGHVESVAKHVAEALHELELASGKRPFDRA</sequence>
<dbReference type="AlphaFoldDB" id="A0A2U1SW01"/>
<dbReference type="EMBL" id="PUIV01000001">
    <property type="protein sequence ID" value="PWB95772.1"/>
    <property type="molecule type" value="Genomic_DNA"/>
</dbReference>
<protein>
    <submittedName>
        <fullName evidence="1">Uncharacterized protein</fullName>
    </submittedName>
</protein>
<comment type="caution">
    <text evidence="1">The sequence shown here is derived from an EMBL/GenBank/DDBJ whole genome shotgun (WGS) entry which is preliminary data.</text>
</comment>
<name>A0A2U1SW01_METSR</name>
<proteinExistence type="predicted"/>
<dbReference type="Proteomes" id="UP000245137">
    <property type="component" value="Unassembled WGS sequence"/>
</dbReference>
<reference evidence="1 2" key="1">
    <citation type="journal article" date="2018" name="Appl. Microbiol. Biotechnol.">
        <title>Co-cultivation of the strictly anaerobic methanogen Methanosarcina barkeri with aerobic methanotrophs in an oxygen-limited membrane bioreactor.</title>
        <authorList>
            <person name="In 't Zandt M.H."/>
            <person name="van den Bosch T.J.M."/>
            <person name="Rijkers R."/>
            <person name="van Kessel M.A.H.J."/>
            <person name="Jetten M.S.M."/>
            <person name="Welte C.U."/>
        </authorList>
    </citation>
    <scope>NUCLEOTIDE SEQUENCE [LARGE SCALE GENOMIC DNA]</scope>
    <source>
        <strain evidence="1 2">DSM 17706</strain>
    </source>
</reference>
<keyword evidence="2" id="KW-1185">Reference proteome</keyword>